<evidence type="ECO:0000313" key="5">
    <source>
        <dbReference type="Proteomes" id="UP000781932"/>
    </source>
</evidence>
<reference evidence="4" key="2">
    <citation type="submission" date="2020-11" db="EMBL/GenBank/DDBJ databases">
        <title>Whole genome sequencing of Colletotrichum sp.</title>
        <authorList>
            <person name="Li H."/>
        </authorList>
    </citation>
    <scope>NUCLEOTIDE SEQUENCE</scope>
    <source>
        <strain evidence="4">CkLH20</strain>
    </source>
</reference>
<organism evidence="4 5">
    <name type="scientific">Colletotrichum karsti</name>
    <dbReference type="NCBI Taxonomy" id="1095194"/>
    <lineage>
        <taxon>Eukaryota</taxon>
        <taxon>Fungi</taxon>
        <taxon>Dikarya</taxon>
        <taxon>Ascomycota</taxon>
        <taxon>Pezizomycotina</taxon>
        <taxon>Sordariomycetes</taxon>
        <taxon>Hypocreomycetidae</taxon>
        <taxon>Glomerellales</taxon>
        <taxon>Glomerellaceae</taxon>
        <taxon>Colletotrichum</taxon>
        <taxon>Colletotrichum boninense species complex</taxon>
    </lineage>
</organism>
<gene>
    <name evidence="4" type="ORF">CkaCkLH20_11265</name>
</gene>
<name>A0A9P6HVW5_9PEZI</name>
<dbReference type="Proteomes" id="UP000781932">
    <property type="component" value="Unassembled WGS sequence"/>
</dbReference>
<dbReference type="GO" id="GO:0003964">
    <property type="term" value="F:RNA-directed DNA polymerase activity"/>
    <property type="evidence" value="ECO:0007669"/>
    <property type="project" value="UniProtKB-KW"/>
</dbReference>
<dbReference type="Pfam" id="PF07727">
    <property type="entry name" value="RVT_2"/>
    <property type="match status" value="1"/>
</dbReference>
<dbReference type="EMBL" id="JAATWM020000046">
    <property type="protein sequence ID" value="KAF9871344.1"/>
    <property type="molecule type" value="Genomic_DNA"/>
</dbReference>
<feature type="domain" description="Reverse transcriptase Ty1/copia-type" evidence="3">
    <location>
        <begin position="10"/>
        <end position="177"/>
    </location>
</feature>
<evidence type="ECO:0000259" key="3">
    <source>
        <dbReference type="Pfam" id="PF07727"/>
    </source>
</evidence>
<evidence type="ECO:0000313" key="4">
    <source>
        <dbReference type="EMBL" id="KAF9871344.1"/>
    </source>
</evidence>
<dbReference type="RefSeq" id="XP_038740805.1">
    <property type="nucleotide sequence ID" value="XM_038893979.1"/>
</dbReference>
<keyword evidence="4" id="KW-0548">Nucleotidyltransferase</keyword>
<keyword evidence="2" id="KW-0496">Mitochondrion</keyword>
<dbReference type="InterPro" id="IPR043502">
    <property type="entry name" value="DNA/RNA_pol_sf"/>
</dbReference>
<accession>A0A9P6HVW5</accession>
<evidence type="ECO:0000256" key="1">
    <source>
        <dbReference type="ARBA" id="ARBA00004173"/>
    </source>
</evidence>
<comment type="caution">
    <text evidence="4">The sequence shown here is derived from an EMBL/GenBank/DDBJ whole genome shotgun (WGS) entry which is preliminary data.</text>
</comment>
<dbReference type="GO" id="GO:0005739">
    <property type="term" value="C:mitochondrion"/>
    <property type="evidence" value="ECO:0007669"/>
    <property type="project" value="UniProtKB-SubCell"/>
</dbReference>
<proteinExistence type="predicted"/>
<dbReference type="AlphaFoldDB" id="A0A9P6HVW5"/>
<keyword evidence="5" id="KW-1185">Reference proteome</keyword>
<protein>
    <submittedName>
        <fullName evidence="4">Reverse transcriptase domain protein</fullName>
    </submittedName>
</protein>
<evidence type="ECO:0000256" key="2">
    <source>
        <dbReference type="ARBA" id="ARBA00023128"/>
    </source>
</evidence>
<keyword evidence="4" id="KW-0695">RNA-directed DNA polymerase</keyword>
<dbReference type="InterPro" id="IPR013103">
    <property type="entry name" value="RVT_2"/>
</dbReference>
<comment type="subcellular location">
    <subcellularLocation>
        <location evidence="1">Mitochondrion</location>
    </subcellularLocation>
</comment>
<reference evidence="4" key="1">
    <citation type="submission" date="2020-03" db="EMBL/GenBank/DDBJ databases">
        <authorList>
            <person name="He L."/>
        </authorList>
    </citation>
    <scope>NUCLEOTIDE SEQUENCE</scope>
    <source>
        <strain evidence="4">CkLH20</strain>
    </source>
</reference>
<dbReference type="GeneID" id="62167053"/>
<sequence>METYASTLAGRSFRSLMAIVARFDLETLQLDAVNAFTNATLDETVYVWFPPGFSRPGYCLILRKALYGLRRSPLLWQKSIDTTLKSLGLAPLDEDDCVYVGKGITVFIFVDDIAIIYRKRHMHTAKDIVSGLKAAYEMKELGELNVFLGIRIIRDRKERKLWLSLDNYISKICDDFQGKLHRCIKQADGQPLELSFAYTCKTVAAEMKLLTLGVNTITFSTFFSDDLCFLAGTFSKLRTDFLDNLRSTIFHYSGDSMIGRVYSELAATYPQFVPVLDHIKKVTNRKDPHNIPDNYGEALSSYREFVKHALQLASTHYKGARPEDIRRIDPLRIVHCSVQPWDIPSYDNVMELASYFNPSRSAEQLAKFLGDSRIPFFALNVESTYGGMYSSRIKELKTLTLESLTRSSARETRISVWDPDK</sequence>
<dbReference type="OrthoDB" id="4849387at2759"/>
<keyword evidence="4" id="KW-0808">Transferase</keyword>
<dbReference type="SUPFAM" id="SSF56672">
    <property type="entry name" value="DNA/RNA polymerases"/>
    <property type="match status" value="1"/>
</dbReference>